<keyword evidence="1" id="KW-0880">Kelch repeat</keyword>
<evidence type="ECO:0000313" key="5">
    <source>
        <dbReference type="EMBL" id="KAL5105478.1"/>
    </source>
</evidence>
<feature type="chain" id="PRO_5046460936" evidence="3">
    <location>
        <begin position="19"/>
        <end position="347"/>
    </location>
</feature>
<dbReference type="InterPro" id="IPR006652">
    <property type="entry name" value="Kelch_1"/>
</dbReference>
<evidence type="ECO:0000256" key="3">
    <source>
        <dbReference type="SAM" id="SignalP"/>
    </source>
</evidence>
<name>A0ABR4Q7H3_9CEST</name>
<evidence type="ECO:0000259" key="4">
    <source>
        <dbReference type="SMART" id="SM00875"/>
    </source>
</evidence>
<evidence type="ECO:0000313" key="6">
    <source>
        <dbReference type="Proteomes" id="UP001651158"/>
    </source>
</evidence>
<gene>
    <name evidence="5" type="ORF">TcWFU_005484</name>
</gene>
<keyword evidence="3" id="KW-0732">Signal</keyword>
<evidence type="ECO:0000256" key="2">
    <source>
        <dbReference type="ARBA" id="ARBA00022737"/>
    </source>
</evidence>
<accession>A0ABR4Q7H3</accession>
<sequence length="347" mass="38594">MSAVVSRWMLVAVRSCVTQEATEEWQTDGRDAARGEGGDCVSPNCVDGCVALLSGYVHVGNARGGSVRGAIALRDPVGVDATGALCVYRRDKCVCAQFLESQLHVSNALGLHEFATSVGCLELARKTQVFVDRNFSEIVKHDELLSLSPAQLMGLIQRDEIHVRSEAEVYNAVVRWVNHDKANRLASLMECLGLVRCHALAPGFIRNQIKNCGLLAEVPQSRLHMQSVLSDLLQHKNVPVRWRADAHAQMIYSAGGYLRYSLSNFEAYNRVTDTWRRLPDVPSPRSDLAAASVRGCIYLVGGRNNNNEQSNVDAPHMDCYDPTTNRWHTCAPCRCPGIVWQWEWWMT</sequence>
<dbReference type="EMBL" id="JAKROA010000008">
    <property type="protein sequence ID" value="KAL5105478.1"/>
    <property type="molecule type" value="Genomic_DNA"/>
</dbReference>
<comment type="caution">
    <text evidence="5">The sequence shown here is derived from an EMBL/GenBank/DDBJ whole genome shotgun (WGS) entry which is preliminary data.</text>
</comment>
<feature type="signal peptide" evidence="3">
    <location>
        <begin position="1"/>
        <end position="18"/>
    </location>
</feature>
<dbReference type="InterPro" id="IPR015915">
    <property type="entry name" value="Kelch-typ_b-propeller"/>
</dbReference>
<feature type="domain" description="BACK" evidence="4">
    <location>
        <begin position="108"/>
        <end position="210"/>
    </location>
</feature>
<dbReference type="Proteomes" id="UP001651158">
    <property type="component" value="Unassembled WGS sequence"/>
</dbReference>
<dbReference type="InterPro" id="IPR011705">
    <property type="entry name" value="BACK"/>
</dbReference>
<dbReference type="Pfam" id="PF07707">
    <property type="entry name" value="BACK"/>
    <property type="match status" value="1"/>
</dbReference>
<dbReference type="PANTHER" id="PTHR24412:SF401">
    <property type="entry name" value="FI11917P"/>
    <property type="match status" value="1"/>
</dbReference>
<dbReference type="Pfam" id="PF01344">
    <property type="entry name" value="Kelch_1"/>
    <property type="match status" value="2"/>
</dbReference>
<dbReference type="Gene3D" id="2.120.10.80">
    <property type="entry name" value="Kelch-type beta propeller"/>
    <property type="match status" value="1"/>
</dbReference>
<dbReference type="PANTHER" id="PTHR24412">
    <property type="entry name" value="KELCH PROTEIN"/>
    <property type="match status" value="1"/>
</dbReference>
<dbReference type="SMART" id="SM00612">
    <property type="entry name" value="Kelch"/>
    <property type="match status" value="2"/>
</dbReference>
<keyword evidence="6" id="KW-1185">Reference proteome</keyword>
<evidence type="ECO:0000256" key="1">
    <source>
        <dbReference type="ARBA" id="ARBA00022441"/>
    </source>
</evidence>
<reference evidence="5 6" key="1">
    <citation type="journal article" date="2022" name="Front. Cell. Infect. Microbiol.">
        <title>The Genomes of Two Strains of Taenia crassiceps the Animal Model for the Study of Human Cysticercosis.</title>
        <authorList>
            <person name="Bobes R.J."/>
            <person name="Estrada K."/>
            <person name="Rios-Valencia D.G."/>
            <person name="Calderon-Gallegos A."/>
            <person name="de la Torre P."/>
            <person name="Carrero J.C."/>
            <person name="Sanchez-Flores A."/>
            <person name="Laclette J.P."/>
        </authorList>
    </citation>
    <scope>NUCLEOTIDE SEQUENCE [LARGE SCALE GENOMIC DNA]</scope>
    <source>
        <strain evidence="5">WFUcys</strain>
    </source>
</reference>
<dbReference type="SMART" id="SM00875">
    <property type="entry name" value="BACK"/>
    <property type="match status" value="1"/>
</dbReference>
<proteinExistence type="predicted"/>
<dbReference type="SUPFAM" id="SSF117281">
    <property type="entry name" value="Kelch motif"/>
    <property type="match status" value="1"/>
</dbReference>
<dbReference type="Gene3D" id="1.25.40.420">
    <property type="match status" value="1"/>
</dbReference>
<protein>
    <submittedName>
        <fullName evidence="5">Kelch-like ECH-associated protein 1</fullName>
    </submittedName>
</protein>
<organism evidence="5 6">
    <name type="scientific">Taenia crassiceps</name>
    <dbReference type="NCBI Taxonomy" id="6207"/>
    <lineage>
        <taxon>Eukaryota</taxon>
        <taxon>Metazoa</taxon>
        <taxon>Spiralia</taxon>
        <taxon>Lophotrochozoa</taxon>
        <taxon>Platyhelminthes</taxon>
        <taxon>Cestoda</taxon>
        <taxon>Eucestoda</taxon>
        <taxon>Cyclophyllidea</taxon>
        <taxon>Taeniidae</taxon>
        <taxon>Taenia</taxon>
    </lineage>
</organism>
<keyword evidence="2" id="KW-0677">Repeat</keyword>